<keyword evidence="3" id="KW-0813">Transport</keyword>
<feature type="domain" description="Cation efflux protein transmembrane" evidence="10">
    <location>
        <begin position="10"/>
        <end position="277"/>
    </location>
</feature>
<dbReference type="NCBIfam" id="TIGR01297">
    <property type="entry name" value="CDF"/>
    <property type="match status" value="1"/>
</dbReference>
<keyword evidence="5" id="KW-0862">Zinc</keyword>
<evidence type="ECO:0000256" key="7">
    <source>
        <dbReference type="ARBA" id="ARBA00023136"/>
    </source>
</evidence>
<evidence type="ECO:0000256" key="4">
    <source>
        <dbReference type="ARBA" id="ARBA00022692"/>
    </source>
</evidence>
<keyword evidence="4 9" id="KW-0812">Transmembrane</keyword>
<sequence length="443" mass="49233">MGLSRQTRITLMLFITTGFFLVEIVIGYYVKSLALVADSFHMLNDMLAMGVALWAVKIALKTQWDSKYSYGWQRAEILGALINGVFLIALCFTIVIDAIERFVHPEPVTNPVMVLITGCAGLAGNLLGLFLFHEHGHGHGHSHSHSHGHNHGHNHDHGHSNSHNHGQEDAQYTLENTQHKHSHENPKHESSLEANPNDSLQHHHNHEHGGHLNMKGIFLHVLGDALGNVGVIITALFIWLTPFEWRFYLDPIVSLIISIIIFISAVPLVRQTSAILLQGVPSTVRLDDVRLELLQIDGILSVHELHIWQLSDTKLIASVHVLLASRSNYMETAAHMRKILHGHGVHSATIQPEFTDTRPKASMEREISVLLIKDPKLPENGENTESDSGDWSLEGNIGEPDIRSNQERAMHSSEGSYDQTCLLKCIDASCSENACCPDQFGPS</sequence>
<dbReference type="PANTHER" id="PTHR45820:SF4">
    <property type="entry name" value="ZINC TRANSPORTER 63C, ISOFORM F"/>
    <property type="match status" value="1"/>
</dbReference>
<dbReference type="PANTHER" id="PTHR45820">
    <property type="entry name" value="FI23527P1"/>
    <property type="match status" value="1"/>
</dbReference>
<evidence type="ECO:0000256" key="3">
    <source>
        <dbReference type="ARBA" id="ARBA00022448"/>
    </source>
</evidence>
<evidence type="ECO:0000256" key="2">
    <source>
        <dbReference type="ARBA" id="ARBA00008873"/>
    </source>
</evidence>
<dbReference type="InterPro" id="IPR027469">
    <property type="entry name" value="Cation_efflux_TMD_sf"/>
</dbReference>
<dbReference type="InterPro" id="IPR036837">
    <property type="entry name" value="Cation_efflux_CTD_sf"/>
</dbReference>
<feature type="transmembrane region" description="Helical" evidence="9">
    <location>
        <begin position="80"/>
        <end position="99"/>
    </location>
</feature>
<protein>
    <submittedName>
        <fullName evidence="12">Cation efflux family-domain-containing protein</fullName>
    </submittedName>
</protein>
<feature type="transmembrane region" description="Helical" evidence="9">
    <location>
        <begin position="42"/>
        <end position="60"/>
    </location>
</feature>
<evidence type="ECO:0000256" key="8">
    <source>
        <dbReference type="SAM" id="MobiDB-lite"/>
    </source>
</evidence>
<feature type="transmembrane region" description="Helical" evidence="9">
    <location>
        <begin position="252"/>
        <end position="269"/>
    </location>
</feature>
<dbReference type="EMBL" id="JBCLYO010000028">
    <property type="protein sequence ID" value="KAL0077374.1"/>
    <property type="molecule type" value="Genomic_DNA"/>
</dbReference>
<evidence type="ECO:0000256" key="9">
    <source>
        <dbReference type="SAM" id="Phobius"/>
    </source>
</evidence>
<dbReference type="Proteomes" id="UP001448207">
    <property type="component" value="Unassembled WGS sequence"/>
</dbReference>
<comment type="subcellular location">
    <subcellularLocation>
        <location evidence="1">Membrane</location>
        <topology evidence="1">Multi-pass membrane protein</topology>
    </subcellularLocation>
</comment>
<name>A0ABR3AQ47_PHYBL</name>
<feature type="domain" description="Cation efflux protein cytoplasmic" evidence="11">
    <location>
        <begin position="283"/>
        <end position="351"/>
    </location>
</feature>
<comment type="caution">
    <text evidence="12">The sequence shown here is derived from an EMBL/GenBank/DDBJ whole genome shotgun (WGS) entry which is preliminary data.</text>
</comment>
<evidence type="ECO:0000313" key="13">
    <source>
        <dbReference type="Proteomes" id="UP001448207"/>
    </source>
</evidence>
<keyword evidence="7 9" id="KW-0472">Membrane</keyword>
<gene>
    <name evidence="12" type="ORF">J3Q64DRAFT_1825228</name>
</gene>
<dbReference type="InterPro" id="IPR002524">
    <property type="entry name" value="Cation_efflux"/>
</dbReference>
<keyword evidence="13" id="KW-1185">Reference proteome</keyword>
<dbReference type="InterPro" id="IPR027470">
    <property type="entry name" value="Cation_efflux_CTD"/>
</dbReference>
<feature type="compositionally biased region" description="Basic residues" evidence="8">
    <location>
        <begin position="140"/>
        <end position="152"/>
    </location>
</feature>
<feature type="transmembrane region" description="Helical" evidence="9">
    <location>
        <begin position="111"/>
        <end position="132"/>
    </location>
</feature>
<comment type="similarity">
    <text evidence="2">Belongs to the cation diffusion facilitator (CDF) transporter (TC 2.A.4) family. SLC30A subfamily.</text>
</comment>
<evidence type="ECO:0000256" key="6">
    <source>
        <dbReference type="ARBA" id="ARBA00022989"/>
    </source>
</evidence>
<feature type="transmembrane region" description="Helical" evidence="9">
    <location>
        <begin position="12"/>
        <end position="30"/>
    </location>
</feature>
<accession>A0ABR3AQ47</accession>
<dbReference type="SUPFAM" id="SSF160240">
    <property type="entry name" value="Cation efflux protein cytoplasmic domain-like"/>
    <property type="match status" value="1"/>
</dbReference>
<evidence type="ECO:0000256" key="1">
    <source>
        <dbReference type="ARBA" id="ARBA00004141"/>
    </source>
</evidence>
<keyword evidence="6 9" id="KW-1133">Transmembrane helix</keyword>
<evidence type="ECO:0000256" key="5">
    <source>
        <dbReference type="ARBA" id="ARBA00022833"/>
    </source>
</evidence>
<dbReference type="InterPro" id="IPR058533">
    <property type="entry name" value="Cation_efflux_TM"/>
</dbReference>
<evidence type="ECO:0000259" key="10">
    <source>
        <dbReference type="Pfam" id="PF01545"/>
    </source>
</evidence>
<dbReference type="Gene3D" id="1.20.1510.10">
    <property type="entry name" value="Cation efflux protein transmembrane domain"/>
    <property type="match status" value="1"/>
</dbReference>
<dbReference type="Pfam" id="PF16916">
    <property type="entry name" value="ZT_dimer"/>
    <property type="match status" value="1"/>
</dbReference>
<feature type="region of interest" description="Disordered" evidence="8">
    <location>
        <begin position="140"/>
        <end position="207"/>
    </location>
</feature>
<dbReference type="Pfam" id="PF01545">
    <property type="entry name" value="Cation_efflux"/>
    <property type="match status" value="1"/>
</dbReference>
<feature type="region of interest" description="Disordered" evidence="8">
    <location>
        <begin position="376"/>
        <end position="400"/>
    </location>
</feature>
<evidence type="ECO:0000313" key="12">
    <source>
        <dbReference type="EMBL" id="KAL0077374.1"/>
    </source>
</evidence>
<proteinExistence type="inferred from homology"/>
<dbReference type="SUPFAM" id="SSF161111">
    <property type="entry name" value="Cation efflux protein transmembrane domain-like"/>
    <property type="match status" value="1"/>
</dbReference>
<evidence type="ECO:0000259" key="11">
    <source>
        <dbReference type="Pfam" id="PF16916"/>
    </source>
</evidence>
<organism evidence="12 13">
    <name type="scientific">Phycomyces blakesleeanus</name>
    <dbReference type="NCBI Taxonomy" id="4837"/>
    <lineage>
        <taxon>Eukaryota</taxon>
        <taxon>Fungi</taxon>
        <taxon>Fungi incertae sedis</taxon>
        <taxon>Mucoromycota</taxon>
        <taxon>Mucoromycotina</taxon>
        <taxon>Mucoromycetes</taxon>
        <taxon>Mucorales</taxon>
        <taxon>Phycomycetaceae</taxon>
        <taxon>Phycomyces</taxon>
    </lineage>
</organism>
<feature type="transmembrane region" description="Helical" evidence="9">
    <location>
        <begin position="217"/>
        <end position="240"/>
    </location>
</feature>
<reference evidence="12 13" key="1">
    <citation type="submission" date="2024-04" db="EMBL/GenBank/DDBJ databases">
        <title>Symmetric and asymmetric DNA N6-adenine methylation regulates different biological responses in Mucorales.</title>
        <authorList>
            <consortium name="Lawrence Berkeley National Laboratory"/>
            <person name="Lax C."/>
            <person name="Mondo S.J."/>
            <person name="Osorio-Concepcion M."/>
            <person name="Muszewska A."/>
            <person name="Corrochano-Luque M."/>
            <person name="Gutierrez G."/>
            <person name="Riley R."/>
            <person name="Lipzen A."/>
            <person name="Guo J."/>
            <person name="Hundley H."/>
            <person name="Amirebrahimi M."/>
            <person name="Ng V."/>
            <person name="Lorenzo-Gutierrez D."/>
            <person name="Binder U."/>
            <person name="Yang J."/>
            <person name="Song Y."/>
            <person name="Canovas D."/>
            <person name="Navarro E."/>
            <person name="Freitag M."/>
            <person name="Gabaldon T."/>
            <person name="Grigoriev I.V."/>
            <person name="Corrochano L.M."/>
            <person name="Nicolas F.E."/>
            <person name="Garre V."/>
        </authorList>
    </citation>
    <scope>NUCLEOTIDE SEQUENCE [LARGE SCALE GENOMIC DNA]</scope>
    <source>
        <strain evidence="12 13">L51</strain>
    </source>
</reference>